<name>A0AAD4TI21_9MAGN</name>
<gene>
    <name evidence="1" type="ORF">MKW98_020614</name>
</gene>
<dbReference type="Proteomes" id="UP001202328">
    <property type="component" value="Unassembled WGS sequence"/>
</dbReference>
<dbReference type="AlphaFoldDB" id="A0AAD4TI21"/>
<keyword evidence="2" id="KW-1185">Reference proteome</keyword>
<proteinExistence type="predicted"/>
<feature type="non-terminal residue" evidence="1">
    <location>
        <position position="1"/>
    </location>
</feature>
<feature type="non-terminal residue" evidence="1">
    <location>
        <position position="59"/>
    </location>
</feature>
<organism evidence="1 2">
    <name type="scientific">Papaver atlanticum</name>
    <dbReference type="NCBI Taxonomy" id="357466"/>
    <lineage>
        <taxon>Eukaryota</taxon>
        <taxon>Viridiplantae</taxon>
        <taxon>Streptophyta</taxon>
        <taxon>Embryophyta</taxon>
        <taxon>Tracheophyta</taxon>
        <taxon>Spermatophyta</taxon>
        <taxon>Magnoliopsida</taxon>
        <taxon>Ranunculales</taxon>
        <taxon>Papaveraceae</taxon>
        <taxon>Papaveroideae</taxon>
        <taxon>Papaver</taxon>
    </lineage>
</organism>
<accession>A0AAD4TI21</accession>
<evidence type="ECO:0000313" key="2">
    <source>
        <dbReference type="Proteomes" id="UP001202328"/>
    </source>
</evidence>
<sequence>DTLTTTTTSSTLQTLKEDTVTTTAADNLVVNTERQSTLNDIEEITQVMPRDHNDRAEEF</sequence>
<evidence type="ECO:0000313" key="1">
    <source>
        <dbReference type="EMBL" id="KAI3957972.1"/>
    </source>
</evidence>
<dbReference type="EMBL" id="JAJJMB010001184">
    <property type="protein sequence ID" value="KAI3957972.1"/>
    <property type="molecule type" value="Genomic_DNA"/>
</dbReference>
<comment type="caution">
    <text evidence="1">The sequence shown here is derived from an EMBL/GenBank/DDBJ whole genome shotgun (WGS) entry which is preliminary data.</text>
</comment>
<reference evidence="1" key="1">
    <citation type="submission" date="2022-04" db="EMBL/GenBank/DDBJ databases">
        <title>A functionally conserved STORR gene fusion in Papaver species that diverged 16.8 million years ago.</title>
        <authorList>
            <person name="Catania T."/>
        </authorList>
    </citation>
    <scope>NUCLEOTIDE SEQUENCE</scope>
    <source>
        <strain evidence="1">S-188037</strain>
    </source>
</reference>
<protein>
    <submittedName>
        <fullName evidence="1">Uncharacterized protein</fullName>
    </submittedName>
</protein>